<protein>
    <submittedName>
        <fullName evidence="1">Pilus assembly protein CpaB</fullName>
    </submittedName>
</protein>
<evidence type="ECO:0000313" key="1">
    <source>
        <dbReference type="EMBL" id="MDO6542895.1"/>
    </source>
</evidence>
<accession>A0AAW7Y480</accession>
<proteinExistence type="predicted"/>
<dbReference type="AlphaFoldDB" id="A0AAW7Y480"/>
<organism evidence="1 2">
    <name type="scientific">Photobacterium sanguinicancri</name>
    <dbReference type="NCBI Taxonomy" id="875932"/>
    <lineage>
        <taxon>Bacteria</taxon>
        <taxon>Pseudomonadati</taxon>
        <taxon>Pseudomonadota</taxon>
        <taxon>Gammaproteobacteria</taxon>
        <taxon>Vibrionales</taxon>
        <taxon>Vibrionaceae</taxon>
        <taxon>Photobacterium</taxon>
    </lineage>
</organism>
<dbReference type="RefSeq" id="WP_303499404.1">
    <property type="nucleotide sequence ID" value="NZ_JAUOPU010000008.1"/>
</dbReference>
<evidence type="ECO:0000313" key="2">
    <source>
        <dbReference type="Proteomes" id="UP001170624"/>
    </source>
</evidence>
<name>A0AAW7Y480_9GAMM</name>
<gene>
    <name evidence="1" type="ORF">Q4568_10140</name>
</gene>
<sequence>MNRKIILLTVFVILASVIFYIKGVISIEDDNSVVQESQIELVSVFKLKNSVLKTHKIKSSDYIVFDLEESQARSQGLLLVSNGKLELGSIYRKDLAKESFILSTDIANPEDDDYIYLSLGKDKIPYYYEVENSGVLEAIPLVVGDRVSFVATASSNLNIREQGYRDLGTLESRVIISNAKIIKVNRFESVDGGEIEGKKLSIIIALSSRDVLKLEMAQKISEVTLVPSNISNNYMFVGSSDIVDGIHGVRELRAGVDE</sequence>
<reference evidence="1" key="1">
    <citation type="submission" date="2023-07" db="EMBL/GenBank/DDBJ databases">
        <title>Genome content predicts the carbon catabolic preferences of heterotrophic bacteria.</title>
        <authorList>
            <person name="Gralka M."/>
        </authorList>
    </citation>
    <scope>NUCLEOTIDE SEQUENCE</scope>
    <source>
        <strain evidence="1">G2M05</strain>
    </source>
</reference>
<dbReference type="Proteomes" id="UP001170624">
    <property type="component" value="Unassembled WGS sequence"/>
</dbReference>
<comment type="caution">
    <text evidence="1">The sequence shown here is derived from an EMBL/GenBank/DDBJ whole genome shotgun (WGS) entry which is preliminary data.</text>
</comment>
<dbReference type="EMBL" id="JAUOPU010000008">
    <property type="protein sequence ID" value="MDO6542895.1"/>
    <property type="molecule type" value="Genomic_DNA"/>
</dbReference>